<feature type="region of interest" description="Disordered" evidence="1">
    <location>
        <begin position="62"/>
        <end position="83"/>
    </location>
</feature>
<feature type="compositionally biased region" description="Basic and acidic residues" evidence="1">
    <location>
        <begin position="141"/>
        <end position="155"/>
    </location>
</feature>
<evidence type="ECO:0000313" key="3">
    <source>
        <dbReference type="Proteomes" id="UP000515160"/>
    </source>
</evidence>
<evidence type="ECO:0000313" key="4">
    <source>
        <dbReference type="RefSeq" id="XP_051862916.1"/>
    </source>
</evidence>
<protein>
    <submittedName>
        <fullName evidence="4">Mucin-5AC isoform X1</fullName>
    </submittedName>
</protein>
<keyword evidence="2" id="KW-0732">Signal</keyword>
<feature type="signal peptide" evidence="2">
    <location>
        <begin position="1"/>
        <end position="20"/>
    </location>
</feature>
<reference evidence="4" key="1">
    <citation type="submission" date="2025-08" db="UniProtKB">
        <authorList>
            <consortium name="RefSeq"/>
        </authorList>
    </citation>
    <scope>IDENTIFICATION</scope>
    <source>
        <strain evidence="4">15112-1751.03</strain>
        <tissue evidence="4">Whole Adult</tissue>
    </source>
</reference>
<dbReference type="RefSeq" id="XP_051862916.1">
    <property type="nucleotide sequence ID" value="XM_052006956.1"/>
</dbReference>
<name>A0A9C6W839_DROAB</name>
<sequence>MLGNSFWPILLVASCSLAHAYPALLPYIYNPSNAGRLDKRSDVNFPQIEDDVVELDQLRNEQQPAVAKRQHDGSTVRTTTTTKESVEKVIAAPESSSKEQVAVLNQGLPDLERQLEVATPLMSMSTTTTTSTSATTTTAAFKDESERSQLEEPKTNPHAKCISTKPPKNQQAFYGAARLAFGQNPEVLPTSSTSTTTTTASTSTSTSTTTTTTTPPPAPSTIAVEATAAVVPAAPMAPKSEVVEPVVDVAGEPAENGESAPSAAVEVKPPAAHHNHDINKETIGDILIDQLESVAKTTERRSSSGSSGSMPHLTAKTAQSLLRNPSGQYSSFDMAQYVFWTGDETGVARAVEELIDENLITRESALKFLRDIRLGIEFLQRSYANRIFPEELRQNHLKRSAPSTTASTTTSTTSTTTSTTTEKPLPYIHLDNDGDGVTPEIGRTKALDSFTFWNKLKALESETPQDLTDYDDTMGRAKIVEYLYNEYSLEEILYKLAKVMFAQSLAHGSDEAQQELQKLTEFLEREGNLGVIPVDLQKKVLRVLLTALSDTLTEHPELLPAARVNLANPYFRLPMHTPSQ</sequence>
<proteinExistence type="predicted"/>
<feature type="compositionally biased region" description="Low complexity" evidence="1">
    <location>
        <begin position="189"/>
        <end position="213"/>
    </location>
</feature>
<accession>A0A9C6W839</accession>
<evidence type="ECO:0000256" key="2">
    <source>
        <dbReference type="SAM" id="SignalP"/>
    </source>
</evidence>
<gene>
    <name evidence="4" type="primary">LOC117575178</name>
</gene>
<organism evidence="3 4">
    <name type="scientific">Drosophila albomicans</name>
    <name type="common">Fruit fly</name>
    <dbReference type="NCBI Taxonomy" id="7291"/>
    <lineage>
        <taxon>Eukaryota</taxon>
        <taxon>Metazoa</taxon>
        <taxon>Ecdysozoa</taxon>
        <taxon>Arthropoda</taxon>
        <taxon>Hexapoda</taxon>
        <taxon>Insecta</taxon>
        <taxon>Pterygota</taxon>
        <taxon>Neoptera</taxon>
        <taxon>Endopterygota</taxon>
        <taxon>Diptera</taxon>
        <taxon>Brachycera</taxon>
        <taxon>Muscomorpha</taxon>
        <taxon>Ephydroidea</taxon>
        <taxon>Drosophilidae</taxon>
        <taxon>Drosophila</taxon>
    </lineage>
</organism>
<dbReference type="AlphaFoldDB" id="A0A9C6W839"/>
<feature type="region of interest" description="Disordered" evidence="1">
    <location>
        <begin position="124"/>
        <end position="167"/>
    </location>
</feature>
<evidence type="ECO:0000256" key="1">
    <source>
        <dbReference type="SAM" id="MobiDB-lite"/>
    </source>
</evidence>
<feature type="region of interest" description="Disordered" evidence="1">
    <location>
        <begin position="185"/>
        <end position="220"/>
    </location>
</feature>
<dbReference type="Proteomes" id="UP000515160">
    <property type="component" value="Chromosome 2R"/>
</dbReference>
<feature type="chain" id="PRO_5039215135" evidence="2">
    <location>
        <begin position="21"/>
        <end position="580"/>
    </location>
</feature>
<keyword evidence="3" id="KW-1185">Reference proteome</keyword>
<feature type="compositionally biased region" description="Low complexity" evidence="1">
    <location>
        <begin position="125"/>
        <end position="140"/>
    </location>
</feature>
<dbReference type="OrthoDB" id="6348293at2759"/>
<feature type="compositionally biased region" description="Low complexity" evidence="1">
    <location>
        <begin position="403"/>
        <end position="421"/>
    </location>
</feature>
<feature type="region of interest" description="Disordered" evidence="1">
    <location>
        <begin position="395"/>
        <end position="434"/>
    </location>
</feature>
<dbReference type="GeneID" id="117575178"/>